<dbReference type="InterPro" id="IPR027417">
    <property type="entry name" value="P-loop_NTPase"/>
</dbReference>
<dbReference type="Gene3D" id="3.40.50.1580">
    <property type="entry name" value="Nucleoside phosphorylase domain"/>
    <property type="match status" value="1"/>
</dbReference>
<reference evidence="3 4" key="1">
    <citation type="submission" date="2015-06" db="EMBL/GenBank/DDBJ databases">
        <title>Survival trade-offs in plant roots during colonization by closely related pathogenic and mutualistic fungi.</title>
        <authorList>
            <person name="Hacquard S."/>
            <person name="Kracher B."/>
            <person name="Hiruma K."/>
            <person name="Weinman A."/>
            <person name="Muench P."/>
            <person name="Garrido Oter R."/>
            <person name="Ver Loren van Themaat E."/>
            <person name="Dallerey J.-F."/>
            <person name="Damm U."/>
            <person name="Henrissat B."/>
            <person name="Lespinet O."/>
            <person name="Thon M."/>
            <person name="Kemen E."/>
            <person name="McHardy A.C."/>
            <person name="Schulze-Lefert P."/>
            <person name="O'Connell R.J."/>
        </authorList>
    </citation>
    <scope>NUCLEOTIDE SEQUENCE [LARGE SCALE GENOMIC DNA]</scope>
    <source>
        <strain evidence="3 4">MAFF 238704</strain>
    </source>
</reference>
<evidence type="ECO:0000313" key="3">
    <source>
        <dbReference type="EMBL" id="KZL81486.1"/>
    </source>
</evidence>
<dbReference type="EMBL" id="LFIW01001629">
    <property type="protein sequence ID" value="KZL81486.1"/>
    <property type="molecule type" value="Genomic_DNA"/>
</dbReference>
<sequence length="960" mass="108357">MEASGRRLTSWNARSSRLDQWHRPCPRPLQFQYPGERNDHLFPPDYIHQHQGVPCAAECDPSKCIPRTSDDDDTFVTVHRGNIASGELVVKDALLRDTLAQQHGLLCFEMEAAGAIADFRCLVVRGISDYCDSHKNDVWHGYAAAVAAAYARQLFFHLPVDEVQRCSGNATQTASSFILPFKLPEEVSSVSHFVARHEELGHLYNELKSTRERRTVILHGLGGIGKTQTTIAFAKKHRDDYSAVFWLDARDTTALKLSYQSLAQRIATETSSVTYIKNALSNRDLDETVSAVKRWLDEPKNNRWLMIYDNYDDVKLHTRRSPSENGTGLQVGNENNAGETGSKAYDIRPFFPNTEHGAILITTRSSSVKLGQRVQLGKLADLEDSLAILASTSGRTDLSKDPDATVLAKKLDGLPLALATAGAYLDQVATSCREYLEMYEKAWLHLQEESPGLTEYDHTLYTTWDISLRHIRLQNQNAADLLRLWAYFDNHDVWYELLRAGESEKPLWLHMMTEDRLNFDKVVRVLCDHGLVEPNVTVSEPGSESQGYSMHGCVHAWAIHVLNTERSQALAWTAIRCVASHIPNQEQDKYWIVQRRLLQHADRCVKIFDIGIDLEDNAWIFYNLGILYSDQGRLKEAEGMYERALQGYEKALGSHAMKTYVPALNTLENLGSLSKQLGDIETAVTYYQRAQSGLLSVFGSHNARYRNVSGIIHSLQSSSQETDVSLSEEETDEYYSAEEPLMTMLHRLASVVCENTDQNPKGRIITVSRPQRATMKYGDSLPPRHDDDDKAKTYAISRYDQMVLENDREIDWWWSLLAKVFSWLLLAGYVVFPSTFASLRRSQVLENMGSVGQAVSDWVNDCLVALASVLSGVASIGLAWLWFRWRANYVWVHQHIVIPTLANSLIGFLSTILNIYTVHGGQWSATSIATTTVTGWWLVVSCALCGVYQYLMDGLRRKVD</sequence>
<dbReference type="InterPro" id="IPR019734">
    <property type="entry name" value="TPR_rpt"/>
</dbReference>
<dbReference type="SMART" id="SM00028">
    <property type="entry name" value="TPR"/>
    <property type="match status" value="2"/>
</dbReference>
<evidence type="ECO:0000256" key="1">
    <source>
        <dbReference type="PROSITE-ProRule" id="PRU00339"/>
    </source>
</evidence>
<keyword evidence="2" id="KW-0472">Membrane</keyword>
<evidence type="ECO:0000313" key="4">
    <source>
        <dbReference type="Proteomes" id="UP000076584"/>
    </source>
</evidence>
<dbReference type="Gene3D" id="3.40.50.300">
    <property type="entry name" value="P-loop containing nucleotide triphosphate hydrolases"/>
    <property type="match status" value="1"/>
</dbReference>
<dbReference type="PANTHER" id="PTHR46082">
    <property type="entry name" value="ATP/GTP-BINDING PROTEIN-RELATED"/>
    <property type="match status" value="1"/>
</dbReference>
<dbReference type="PROSITE" id="PS50005">
    <property type="entry name" value="TPR"/>
    <property type="match status" value="1"/>
</dbReference>
<keyword evidence="2" id="KW-1133">Transmembrane helix</keyword>
<evidence type="ECO:0000256" key="2">
    <source>
        <dbReference type="SAM" id="Phobius"/>
    </source>
</evidence>
<dbReference type="SUPFAM" id="SSF53167">
    <property type="entry name" value="Purine and uridine phosphorylases"/>
    <property type="match status" value="1"/>
</dbReference>
<dbReference type="GO" id="GO:0003824">
    <property type="term" value="F:catalytic activity"/>
    <property type="evidence" value="ECO:0007669"/>
    <property type="project" value="InterPro"/>
</dbReference>
<dbReference type="GO" id="GO:0009116">
    <property type="term" value="P:nucleoside metabolic process"/>
    <property type="evidence" value="ECO:0007669"/>
    <property type="project" value="InterPro"/>
</dbReference>
<organism evidence="3 4">
    <name type="scientific">Colletotrichum incanum</name>
    <name type="common">Soybean anthracnose fungus</name>
    <dbReference type="NCBI Taxonomy" id="1573173"/>
    <lineage>
        <taxon>Eukaryota</taxon>
        <taxon>Fungi</taxon>
        <taxon>Dikarya</taxon>
        <taxon>Ascomycota</taxon>
        <taxon>Pezizomycotina</taxon>
        <taxon>Sordariomycetes</taxon>
        <taxon>Hypocreomycetidae</taxon>
        <taxon>Glomerellales</taxon>
        <taxon>Glomerellaceae</taxon>
        <taxon>Colletotrichum</taxon>
        <taxon>Colletotrichum spaethianum species complex</taxon>
    </lineage>
</organism>
<keyword evidence="2" id="KW-0812">Transmembrane</keyword>
<dbReference type="Pfam" id="PF13374">
    <property type="entry name" value="TPR_10"/>
    <property type="match status" value="1"/>
</dbReference>
<feature type="transmembrane region" description="Helical" evidence="2">
    <location>
        <begin position="895"/>
        <end position="916"/>
    </location>
</feature>
<feature type="transmembrane region" description="Helical" evidence="2">
    <location>
        <begin position="863"/>
        <end position="883"/>
    </location>
</feature>
<dbReference type="SUPFAM" id="SSF52540">
    <property type="entry name" value="P-loop containing nucleoside triphosphate hydrolases"/>
    <property type="match status" value="1"/>
</dbReference>
<gene>
    <name evidence="3" type="ORF">CI238_11899</name>
</gene>
<name>A0A167BM59_COLIC</name>
<dbReference type="AlphaFoldDB" id="A0A167BM59"/>
<feature type="transmembrane region" description="Helical" evidence="2">
    <location>
        <begin position="928"/>
        <end position="951"/>
    </location>
</feature>
<dbReference type="PANTHER" id="PTHR46082:SF6">
    <property type="entry name" value="AAA+ ATPASE DOMAIN-CONTAINING PROTEIN-RELATED"/>
    <property type="match status" value="1"/>
</dbReference>
<dbReference type="SUPFAM" id="SSF48452">
    <property type="entry name" value="TPR-like"/>
    <property type="match status" value="1"/>
</dbReference>
<comment type="caution">
    <text evidence="3">The sequence shown here is derived from an EMBL/GenBank/DDBJ whole genome shotgun (WGS) entry which is preliminary data.</text>
</comment>
<protein>
    <submittedName>
        <fullName evidence="3">Nb-arc and tpr domain protein</fullName>
    </submittedName>
</protein>
<keyword evidence="4" id="KW-1185">Reference proteome</keyword>
<proteinExistence type="predicted"/>
<accession>A0A167BM59</accession>
<dbReference type="Proteomes" id="UP000076584">
    <property type="component" value="Unassembled WGS sequence"/>
</dbReference>
<dbReference type="InterPro" id="IPR011990">
    <property type="entry name" value="TPR-like_helical_dom_sf"/>
</dbReference>
<dbReference type="STRING" id="1573173.A0A167BM59"/>
<dbReference type="Gene3D" id="1.25.40.10">
    <property type="entry name" value="Tetratricopeptide repeat domain"/>
    <property type="match status" value="1"/>
</dbReference>
<dbReference type="Pfam" id="PF13181">
    <property type="entry name" value="TPR_8"/>
    <property type="match status" value="1"/>
</dbReference>
<keyword evidence="1" id="KW-0802">TPR repeat</keyword>
<dbReference type="InterPro" id="IPR035994">
    <property type="entry name" value="Nucleoside_phosphorylase_sf"/>
</dbReference>
<feature type="repeat" description="TPR" evidence="1">
    <location>
        <begin position="618"/>
        <end position="651"/>
    </location>
</feature>
<dbReference type="InterPro" id="IPR053137">
    <property type="entry name" value="NLR-like"/>
</dbReference>